<keyword evidence="2" id="KW-0328">Glycosyltransferase</keyword>
<dbReference type="CDD" id="cd06223">
    <property type="entry name" value="PRTases_typeI"/>
    <property type="match status" value="1"/>
</dbReference>
<keyword evidence="2" id="KW-0808">Transferase</keyword>
<name>A0A090D0J9_9BACT</name>
<sequence length="217" mass="24465">MFFENREDAGSQLSQLLKKYKNMPVVVYALPRGGVPVAAEIARFLEAPIDLIFAHKIGHPYQPEYAIAAISESGHMIGPSLEISESIGNDWLEMQKTDQLNEIKRKREKYLNGRKNISVENKIAILVDDGIATGLTMIVGINELKDRHPKKIVVAVPVAPRRTSNLIKTMVDDFVGIEVDDYDFLGAVGAYYKEFNQVEDDEVIEILNSEYKRNLDK</sequence>
<comment type="caution">
    <text evidence="2">The sequence shown here is derived from an EMBL/GenBank/DDBJ whole genome shotgun (WGS) entry which is preliminary data.</text>
</comment>
<dbReference type="EMBL" id="CCEJ010000010">
    <property type="protein sequence ID" value="CDR34826.1"/>
    <property type="molecule type" value="Genomic_DNA"/>
</dbReference>
<dbReference type="RefSeq" id="WP_041018385.1">
    <property type="nucleotide sequence ID" value="NZ_CCEJ010000010.1"/>
</dbReference>
<dbReference type="InterPro" id="IPR029057">
    <property type="entry name" value="PRTase-like"/>
</dbReference>
<keyword evidence="3" id="KW-1185">Reference proteome</keyword>
<accession>A0A090D0J9</accession>
<dbReference type="Gene3D" id="3.30.1310.20">
    <property type="entry name" value="PRTase-like"/>
    <property type="match status" value="1"/>
</dbReference>
<dbReference type="AlphaFoldDB" id="A0A090D0J9"/>
<dbReference type="OrthoDB" id="9810066at2"/>
<protein>
    <submittedName>
        <fullName evidence="2">Phosphoribosyltransferase</fullName>
    </submittedName>
</protein>
<reference evidence="2" key="2">
    <citation type="submission" date="2014-09" db="EMBL/GenBank/DDBJ databases">
        <title>Criblamydia sequanensis harbors a mega-plasmid encoding arsenite resistance.</title>
        <authorList>
            <person name="Bertelli C."/>
            <person name="Goesmann A."/>
            <person name="Greub G."/>
        </authorList>
    </citation>
    <scope>NUCLEOTIDE SEQUENCE [LARGE SCALE GENOMIC DNA]</scope>
    <source>
        <strain evidence="2">CRIB-18</strain>
    </source>
</reference>
<dbReference type="InterPro" id="IPR000836">
    <property type="entry name" value="PRTase_dom"/>
</dbReference>
<dbReference type="eggNOG" id="COG1926">
    <property type="taxonomic scope" value="Bacteria"/>
</dbReference>
<feature type="domain" description="Phosphoribosyltransferase" evidence="1">
    <location>
        <begin position="13"/>
        <end position="183"/>
    </location>
</feature>
<dbReference type="STRING" id="1437425.CSEC_2020"/>
<evidence type="ECO:0000313" key="2">
    <source>
        <dbReference type="EMBL" id="CDR34826.1"/>
    </source>
</evidence>
<dbReference type="SUPFAM" id="SSF53271">
    <property type="entry name" value="PRTase-like"/>
    <property type="match status" value="1"/>
</dbReference>
<dbReference type="Proteomes" id="UP000031552">
    <property type="component" value="Unassembled WGS sequence"/>
</dbReference>
<evidence type="ECO:0000313" key="3">
    <source>
        <dbReference type="Proteomes" id="UP000031552"/>
    </source>
</evidence>
<gene>
    <name evidence="2" type="ORF">CSEC_2020</name>
</gene>
<reference evidence="2" key="1">
    <citation type="submission" date="2013-12" db="EMBL/GenBank/DDBJ databases">
        <authorList>
            <person name="Linke B."/>
        </authorList>
    </citation>
    <scope>NUCLEOTIDE SEQUENCE [LARGE SCALE GENOMIC DNA]</scope>
    <source>
        <strain evidence="2">CRIB-18</strain>
    </source>
</reference>
<organism evidence="2 3">
    <name type="scientific">Candidatus Criblamydia sequanensis CRIB-18</name>
    <dbReference type="NCBI Taxonomy" id="1437425"/>
    <lineage>
        <taxon>Bacteria</taxon>
        <taxon>Pseudomonadati</taxon>
        <taxon>Chlamydiota</taxon>
        <taxon>Chlamydiia</taxon>
        <taxon>Parachlamydiales</taxon>
        <taxon>Candidatus Criblamydiaceae</taxon>
        <taxon>Candidatus Criblamydia</taxon>
    </lineage>
</organism>
<evidence type="ECO:0000259" key="1">
    <source>
        <dbReference type="Pfam" id="PF00156"/>
    </source>
</evidence>
<proteinExistence type="predicted"/>
<dbReference type="Gene3D" id="3.40.50.2020">
    <property type="match status" value="1"/>
</dbReference>
<dbReference type="GO" id="GO:0016757">
    <property type="term" value="F:glycosyltransferase activity"/>
    <property type="evidence" value="ECO:0007669"/>
    <property type="project" value="UniProtKB-KW"/>
</dbReference>
<dbReference type="Pfam" id="PF00156">
    <property type="entry name" value="Pribosyltran"/>
    <property type="match status" value="1"/>
</dbReference>